<evidence type="ECO:0000313" key="3">
    <source>
        <dbReference type="EMBL" id="KMW16137.1"/>
    </source>
</evidence>
<dbReference type="InterPro" id="IPR050490">
    <property type="entry name" value="Bact_solute-bd_prot1"/>
</dbReference>
<dbReference type="Pfam" id="PF01547">
    <property type="entry name" value="SBP_bac_1"/>
    <property type="match status" value="1"/>
</dbReference>
<dbReference type="Proteomes" id="UP000037392">
    <property type="component" value="Unassembled WGS sequence"/>
</dbReference>
<accession>A0A0J9BST8</accession>
<dbReference type="InterPro" id="IPR006059">
    <property type="entry name" value="SBP"/>
</dbReference>
<dbReference type="GeneID" id="93163923"/>
<feature type="chain" id="PRO_5039428179" evidence="2">
    <location>
        <begin position="17"/>
        <end position="453"/>
    </location>
</feature>
<dbReference type="SUPFAM" id="SSF53850">
    <property type="entry name" value="Periplasmic binding protein-like II"/>
    <property type="match status" value="1"/>
</dbReference>
<sequence>MNLKNMGALFLAGALAAGSLTGCSGGNQTAAPKESGNETTAQAGKTAGKQEKVTLRFAWWGDEGRHQATLKAIELYMDRNPNVTIEAEYGGFDGYQQKISTQLAGQTAPDIIQLNANWMPDYANKGDFFIHLQDYPDLMDVSGFDEEFLNSFCVFNDQLIALPTGMNARTAYMNKASAEKFGLDISLDDKLTWEDYIEMGKKVQEQDPNSYLLVTDPRLTAIYVVKGYIQQTTGEQVINDDYTIGFDKEVLTDAFDLVQRMYDEKVFEPIQDSAAFNDVFYTNPKVASGELLASFGWTSNISELNGLIGADNIQVIPIPVLDNAKDTALLIRPAQVMSIPASCENKEEALKFLNFFFNDEEAGKILGDVRSIPSVDKIRTMCEEEGILDSNSVITIDYGISHSGKAENGPSSNTEVEAVFTNAVEKIAYHKGTPGEVADETMKLLEDVLNTLK</sequence>
<dbReference type="Gene3D" id="3.40.190.10">
    <property type="entry name" value="Periplasmic binding protein-like II"/>
    <property type="match status" value="2"/>
</dbReference>
<dbReference type="OrthoDB" id="9764112at2"/>
<organism evidence="3 4">
    <name type="scientific">[Clostridium] citroniae WAL-19142</name>
    <dbReference type="NCBI Taxonomy" id="742734"/>
    <lineage>
        <taxon>Bacteria</taxon>
        <taxon>Bacillati</taxon>
        <taxon>Bacillota</taxon>
        <taxon>Clostridia</taxon>
        <taxon>Lachnospirales</taxon>
        <taxon>Lachnospiraceae</taxon>
        <taxon>Enterocloster</taxon>
    </lineage>
</organism>
<proteinExistence type="predicted"/>
<reference evidence="3 4" key="1">
    <citation type="submission" date="2011-04" db="EMBL/GenBank/DDBJ databases">
        <title>The Genome Sequence of Clostridium citroniae WAL-19142.</title>
        <authorList>
            <consortium name="The Broad Institute Genome Sequencing Platform"/>
            <person name="Earl A."/>
            <person name="Ward D."/>
            <person name="Feldgarden M."/>
            <person name="Gevers D."/>
            <person name="Warren Y.A."/>
            <person name="Tyrrell K.L."/>
            <person name="Citron D.M."/>
            <person name="Goldstein E.J."/>
            <person name="Daigneault M."/>
            <person name="Allen-Vercoe E."/>
            <person name="Young S.K."/>
            <person name="Zeng Q."/>
            <person name="Gargeya S."/>
            <person name="Fitzgerald M."/>
            <person name="Haas B."/>
            <person name="Abouelleil A."/>
            <person name="Alvarado L."/>
            <person name="Arachchi H.M."/>
            <person name="Berlin A."/>
            <person name="Brown A."/>
            <person name="Chapman S.B."/>
            <person name="Chen Z."/>
            <person name="Dunbar C."/>
            <person name="Freedman E."/>
            <person name="Gearin G."/>
            <person name="Gellesch M."/>
            <person name="Goldberg J."/>
            <person name="Griggs A."/>
            <person name="Gujja S."/>
            <person name="Heilman E.R."/>
            <person name="Heiman D."/>
            <person name="Howarth C."/>
            <person name="Larson L."/>
            <person name="Lui A."/>
            <person name="MacDonald P.J."/>
            <person name="Mehta T."/>
            <person name="Montmayeur A."/>
            <person name="Murphy C."/>
            <person name="Neiman D."/>
            <person name="Pearson M."/>
            <person name="Priest M."/>
            <person name="Roberts A."/>
            <person name="Saif S."/>
            <person name="Shea T."/>
            <person name="Shenoy N."/>
            <person name="Sisk P."/>
            <person name="Stolte C."/>
            <person name="Sykes S."/>
            <person name="White J."/>
            <person name="Yandava C."/>
            <person name="Wortman J."/>
            <person name="Nusbaum C."/>
            <person name="Birren B."/>
        </authorList>
    </citation>
    <scope>NUCLEOTIDE SEQUENCE [LARGE SCALE GENOMIC DNA]</scope>
    <source>
        <strain evidence="3 4">WAL-19142</strain>
    </source>
</reference>
<feature type="signal peptide" evidence="2">
    <location>
        <begin position="1"/>
        <end position="16"/>
    </location>
</feature>
<dbReference type="PROSITE" id="PS51257">
    <property type="entry name" value="PROKAR_LIPOPROTEIN"/>
    <property type="match status" value="1"/>
</dbReference>
<dbReference type="PANTHER" id="PTHR43649:SF11">
    <property type="entry name" value="ABC TRANSPORTER SUBSTRATE-BINDING PROTEIN YESO-RELATED"/>
    <property type="match status" value="1"/>
</dbReference>
<dbReference type="AlphaFoldDB" id="A0A0J9BST8"/>
<dbReference type="RefSeq" id="WP_048930775.1">
    <property type="nucleotide sequence ID" value="NZ_KQ235882.1"/>
</dbReference>
<comment type="caution">
    <text evidence="3">The sequence shown here is derived from an EMBL/GenBank/DDBJ whole genome shotgun (WGS) entry which is preliminary data.</text>
</comment>
<protein>
    <submittedName>
        <fullName evidence="3">Uncharacterized protein</fullName>
    </submittedName>
</protein>
<evidence type="ECO:0000256" key="1">
    <source>
        <dbReference type="SAM" id="MobiDB-lite"/>
    </source>
</evidence>
<feature type="region of interest" description="Disordered" evidence="1">
    <location>
        <begin position="25"/>
        <end position="47"/>
    </location>
</feature>
<dbReference type="EMBL" id="ADLK01000032">
    <property type="protein sequence ID" value="KMW16137.1"/>
    <property type="molecule type" value="Genomic_DNA"/>
</dbReference>
<evidence type="ECO:0000313" key="4">
    <source>
        <dbReference type="Proteomes" id="UP000037392"/>
    </source>
</evidence>
<name>A0A0J9BST8_9FIRM</name>
<keyword evidence="2" id="KW-0732">Signal</keyword>
<dbReference type="PANTHER" id="PTHR43649">
    <property type="entry name" value="ARABINOSE-BINDING PROTEIN-RELATED"/>
    <property type="match status" value="1"/>
</dbReference>
<evidence type="ECO:0000256" key="2">
    <source>
        <dbReference type="SAM" id="SignalP"/>
    </source>
</evidence>
<dbReference type="PATRIC" id="fig|742734.4.peg.4905"/>
<gene>
    <name evidence="3" type="ORF">HMPREF9470_04575</name>
</gene>